<dbReference type="Proteomes" id="UP000818603">
    <property type="component" value="Unassembled WGS sequence"/>
</dbReference>
<dbReference type="AlphaFoldDB" id="A0A8J3A1F6"/>
<dbReference type="InterPro" id="IPR013901">
    <property type="entry name" value="Anthrone_oxy"/>
</dbReference>
<comment type="caution">
    <text evidence="2">The sequence shown here is derived from an EMBL/GenBank/DDBJ whole genome shotgun (WGS) entry which is preliminary data.</text>
</comment>
<sequence length="165" mass="17418">MSYDVLIYASVAVGLSAALVAGVFQSFSDFVMDGLIAAEEGGMRAMQALNRTVMRSAFLAMLLGLVPVTVGLAFVAGRLATGPAALWMTAGAMVYVFGAFLVTIVGNVPMNRRLDRLDGHSPDGLSYWHRYGVRWTQLNHVRTLASAATAGCFIMAAVELAAGQG</sequence>
<gene>
    <name evidence="3" type="ORF">FF098_001785</name>
    <name evidence="2" type="ORF">GCM10011355_03630</name>
</gene>
<reference evidence="2" key="1">
    <citation type="journal article" date="2014" name="Int. J. Syst. Evol. Microbiol.">
        <title>Complete genome sequence of Corynebacterium casei LMG S-19264T (=DSM 44701T), isolated from a smear-ripened cheese.</title>
        <authorList>
            <consortium name="US DOE Joint Genome Institute (JGI-PGF)"/>
            <person name="Walter F."/>
            <person name="Albersmeier A."/>
            <person name="Kalinowski J."/>
            <person name="Ruckert C."/>
        </authorList>
    </citation>
    <scope>NUCLEOTIDE SEQUENCE</scope>
    <source>
        <strain evidence="2">CGMCC 1.14984</strain>
    </source>
</reference>
<evidence type="ECO:0000313" key="3">
    <source>
        <dbReference type="EMBL" id="NHK26636.1"/>
    </source>
</evidence>
<evidence type="ECO:0000313" key="5">
    <source>
        <dbReference type="Proteomes" id="UP000818603"/>
    </source>
</evidence>
<keyword evidence="5" id="KW-1185">Reference proteome</keyword>
<evidence type="ECO:0000256" key="1">
    <source>
        <dbReference type="SAM" id="Phobius"/>
    </source>
</evidence>
<keyword evidence="1" id="KW-1133">Transmembrane helix</keyword>
<keyword evidence="1" id="KW-0812">Transmembrane</keyword>
<name>A0A8J3A1F6_9PROT</name>
<evidence type="ECO:0000313" key="4">
    <source>
        <dbReference type="Proteomes" id="UP000621856"/>
    </source>
</evidence>
<dbReference type="EMBL" id="VCJR02000001">
    <property type="protein sequence ID" value="NHK26636.1"/>
    <property type="molecule type" value="Genomic_DNA"/>
</dbReference>
<protein>
    <submittedName>
        <fullName evidence="3">DUF1772 domain-containing protein</fullName>
    </submittedName>
    <submittedName>
        <fullName evidence="2">Membrane protein</fullName>
    </submittedName>
</protein>
<keyword evidence="1" id="KW-0472">Membrane</keyword>
<reference evidence="2" key="3">
    <citation type="submission" date="2020-09" db="EMBL/GenBank/DDBJ databases">
        <authorList>
            <person name="Sun Q."/>
            <person name="Zhou Y."/>
        </authorList>
    </citation>
    <scope>NUCLEOTIDE SEQUENCE</scope>
    <source>
        <strain evidence="2">CGMCC 1.14984</strain>
    </source>
</reference>
<dbReference type="Pfam" id="PF08592">
    <property type="entry name" value="Anthrone_oxy"/>
    <property type="match status" value="1"/>
</dbReference>
<feature type="transmembrane region" description="Helical" evidence="1">
    <location>
        <begin position="85"/>
        <end position="106"/>
    </location>
</feature>
<accession>A0A8J3A1F6</accession>
<feature type="transmembrane region" description="Helical" evidence="1">
    <location>
        <begin position="6"/>
        <end position="24"/>
    </location>
</feature>
<feature type="transmembrane region" description="Helical" evidence="1">
    <location>
        <begin position="56"/>
        <end position="79"/>
    </location>
</feature>
<dbReference type="EMBL" id="BMGZ01000001">
    <property type="protein sequence ID" value="GGH92946.1"/>
    <property type="molecule type" value="Genomic_DNA"/>
</dbReference>
<dbReference type="Proteomes" id="UP000621856">
    <property type="component" value="Unassembled WGS sequence"/>
</dbReference>
<proteinExistence type="predicted"/>
<reference evidence="3 5" key="2">
    <citation type="submission" date="2020-02" db="EMBL/GenBank/DDBJ databases">
        <title>Genome sequence of Parvularcula flava strain NH6-79.</title>
        <authorList>
            <person name="Abdul Karim M.H."/>
            <person name="Lam M.Q."/>
            <person name="Chen S.J."/>
            <person name="Yahya A."/>
            <person name="Shahir S."/>
            <person name="Shamsir M.S."/>
            <person name="Chong C.S."/>
        </authorList>
    </citation>
    <scope>NUCLEOTIDE SEQUENCE [LARGE SCALE GENOMIC DNA]</scope>
    <source>
        <strain evidence="3 5">NH6-79</strain>
    </source>
</reference>
<dbReference type="RefSeq" id="WP_155136537.1">
    <property type="nucleotide sequence ID" value="NZ_BMGZ01000001.1"/>
</dbReference>
<evidence type="ECO:0000313" key="2">
    <source>
        <dbReference type="EMBL" id="GGH92946.1"/>
    </source>
</evidence>
<organism evidence="2 4">
    <name type="scientific">Aquisalinus luteolus</name>
    <dbReference type="NCBI Taxonomy" id="1566827"/>
    <lineage>
        <taxon>Bacteria</taxon>
        <taxon>Pseudomonadati</taxon>
        <taxon>Pseudomonadota</taxon>
        <taxon>Alphaproteobacteria</taxon>
        <taxon>Parvularculales</taxon>
        <taxon>Parvularculaceae</taxon>
        <taxon>Aquisalinus</taxon>
    </lineage>
</organism>